<protein>
    <submittedName>
        <fullName evidence="1">Uncharacterized protein</fullName>
    </submittedName>
</protein>
<proteinExistence type="predicted"/>
<name>A0A8X6XK43_9ARAC</name>
<gene>
    <name evidence="1" type="ORF">TNIN_343011</name>
</gene>
<dbReference type="Proteomes" id="UP000886998">
    <property type="component" value="Unassembled WGS sequence"/>
</dbReference>
<reference evidence="1" key="1">
    <citation type="submission" date="2020-08" db="EMBL/GenBank/DDBJ databases">
        <title>Multicomponent nature underlies the extraordinary mechanical properties of spider dragline silk.</title>
        <authorList>
            <person name="Kono N."/>
            <person name="Nakamura H."/>
            <person name="Mori M."/>
            <person name="Yoshida Y."/>
            <person name="Ohtoshi R."/>
            <person name="Malay A.D."/>
            <person name="Moran D.A.P."/>
            <person name="Tomita M."/>
            <person name="Numata K."/>
            <person name="Arakawa K."/>
        </authorList>
    </citation>
    <scope>NUCLEOTIDE SEQUENCE</scope>
</reference>
<accession>A0A8X6XK43</accession>
<dbReference type="EMBL" id="BMAV01010196">
    <property type="protein sequence ID" value="GFY55115.1"/>
    <property type="molecule type" value="Genomic_DNA"/>
</dbReference>
<evidence type="ECO:0000313" key="1">
    <source>
        <dbReference type="EMBL" id="GFY55115.1"/>
    </source>
</evidence>
<keyword evidence="2" id="KW-1185">Reference proteome</keyword>
<sequence>MPDSTGVILPQARDNNFWAAETGGNFALRTTVGLEHDSTGVMLPQVRDNNFWVAETGRNFALRMTVRLEHMI</sequence>
<organism evidence="1 2">
    <name type="scientific">Trichonephila inaurata madagascariensis</name>
    <dbReference type="NCBI Taxonomy" id="2747483"/>
    <lineage>
        <taxon>Eukaryota</taxon>
        <taxon>Metazoa</taxon>
        <taxon>Ecdysozoa</taxon>
        <taxon>Arthropoda</taxon>
        <taxon>Chelicerata</taxon>
        <taxon>Arachnida</taxon>
        <taxon>Araneae</taxon>
        <taxon>Araneomorphae</taxon>
        <taxon>Entelegynae</taxon>
        <taxon>Araneoidea</taxon>
        <taxon>Nephilidae</taxon>
        <taxon>Trichonephila</taxon>
        <taxon>Trichonephila inaurata</taxon>
    </lineage>
</organism>
<comment type="caution">
    <text evidence="1">The sequence shown here is derived from an EMBL/GenBank/DDBJ whole genome shotgun (WGS) entry which is preliminary data.</text>
</comment>
<evidence type="ECO:0000313" key="2">
    <source>
        <dbReference type="Proteomes" id="UP000886998"/>
    </source>
</evidence>
<dbReference type="AlphaFoldDB" id="A0A8X6XK43"/>